<proteinExistence type="predicted"/>
<evidence type="ECO:0008006" key="3">
    <source>
        <dbReference type="Google" id="ProtNLM"/>
    </source>
</evidence>
<gene>
    <name evidence="1" type="primary">101</name>
    <name evidence="1" type="ORF">SEA_TYPHA_101</name>
</gene>
<dbReference type="GeneID" id="63743091"/>
<protein>
    <recommendedName>
        <fullName evidence="3">SsDNA binding protein</fullName>
    </recommendedName>
</protein>
<reference evidence="1 2" key="1">
    <citation type="submission" date="2019-02" db="EMBL/GenBank/DDBJ databases">
        <authorList>
            <person name="Kanzanas C."/>
            <person name="Smith M.A."/>
            <person name="Zack K.M."/>
            <person name="Garlena R.A."/>
            <person name="Russell D.A."/>
            <person name="Pope W.H."/>
            <person name="Jacobs-Sera D."/>
            <person name="Hatfull G.F."/>
        </authorList>
    </citation>
    <scope>NUCLEOTIDE SEQUENCE [LARGE SCALE GENOMIC DNA]</scope>
</reference>
<dbReference type="KEGG" id="vg:63743091"/>
<evidence type="ECO:0000313" key="2">
    <source>
        <dbReference type="Proteomes" id="UP000294565"/>
    </source>
</evidence>
<sequence length="244" mass="27007">MTTMTAATTNVKYRGRTYQVTSYVDPHPGRKTTDRVDDGPCGKCGGSGVYTGRSGLKWGIMTGRKVTVNTWCFECDGSGRSITTVARARRAAKIEAVWREYGEQITAEEDAAREIAYAADRLRQQMEAWDEAHAENERRAGLNNTLMGQPGDKLKDIEVTVEVAKTVEVPGFRYGTDLKKFVVLKTADGQVAKVFGTSASLWSLERGDRAIIKSATVKGEDEWNGQVQTTLTRVKVERIDTDEE</sequence>
<dbReference type="RefSeq" id="YP_010049768.1">
    <property type="nucleotide sequence ID" value="NC_054393.1"/>
</dbReference>
<dbReference type="EMBL" id="MK494099">
    <property type="protein sequence ID" value="QBP29756.1"/>
    <property type="molecule type" value="Genomic_DNA"/>
</dbReference>
<name>A0A482JDN6_9CAUD</name>
<keyword evidence="2" id="KW-1185">Reference proteome</keyword>
<evidence type="ECO:0000313" key="1">
    <source>
        <dbReference type="EMBL" id="QBP29756.1"/>
    </source>
</evidence>
<organism evidence="1 2">
    <name type="scientific">Mycobacterium phage Typha</name>
    <dbReference type="NCBI Taxonomy" id="2517971"/>
    <lineage>
        <taxon>Viruses</taxon>
        <taxon>Duplodnaviria</taxon>
        <taxon>Heunggongvirae</taxon>
        <taxon>Uroviricota</taxon>
        <taxon>Caudoviricetes</taxon>
        <taxon>Typhavirus</taxon>
        <taxon>Typhavirus typha</taxon>
    </lineage>
</organism>
<dbReference type="Proteomes" id="UP000294565">
    <property type="component" value="Segment"/>
</dbReference>
<accession>A0A482JDN6</accession>